<dbReference type="SUPFAM" id="SSF51735">
    <property type="entry name" value="NAD(P)-binding Rossmann-fold domains"/>
    <property type="match status" value="1"/>
</dbReference>
<name>A0ABT1VYL7_9PROT</name>
<dbReference type="RefSeq" id="WP_422919195.1">
    <property type="nucleotide sequence ID" value="NZ_JAMZEJ010000003.1"/>
</dbReference>
<feature type="compositionally biased region" description="Low complexity" evidence="3">
    <location>
        <begin position="112"/>
        <end position="124"/>
    </location>
</feature>
<feature type="compositionally biased region" description="Basic and acidic residues" evidence="3">
    <location>
        <begin position="23"/>
        <end position="32"/>
    </location>
</feature>
<accession>A0ABT1VYL7</accession>
<evidence type="ECO:0000313" key="4">
    <source>
        <dbReference type="EMBL" id="MCQ8240480.1"/>
    </source>
</evidence>
<dbReference type="PANTHER" id="PTHR43157:SF31">
    <property type="entry name" value="PHOSPHATIDYLINOSITOL-GLYCAN BIOSYNTHESIS CLASS F PROTEIN"/>
    <property type="match status" value="1"/>
</dbReference>
<dbReference type="Proteomes" id="UP001524547">
    <property type="component" value="Unassembled WGS sequence"/>
</dbReference>
<gene>
    <name evidence="4" type="ORF">NFI88_06430</name>
</gene>
<feature type="compositionally biased region" description="Gly residues" evidence="3">
    <location>
        <begin position="151"/>
        <end position="160"/>
    </location>
</feature>
<dbReference type="PANTHER" id="PTHR43157">
    <property type="entry name" value="PHOSPHATIDYLINOSITOL-GLYCAN BIOSYNTHESIS CLASS F PROTEIN-RELATED"/>
    <property type="match status" value="1"/>
</dbReference>
<reference evidence="4 5" key="1">
    <citation type="submission" date="2022-06" db="EMBL/GenBank/DDBJ databases">
        <title>Rhizosaccharibacter gen. nov. sp. nov. KSS12, endophytic bacteria isolated from sugarcane.</title>
        <authorList>
            <person name="Pitiwittayakul N."/>
        </authorList>
    </citation>
    <scope>NUCLEOTIDE SEQUENCE [LARGE SCALE GENOMIC DNA]</scope>
    <source>
        <strain evidence="4 5">KSS12</strain>
    </source>
</reference>
<feature type="region of interest" description="Disordered" evidence="3">
    <location>
        <begin position="1"/>
        <end position="192"/>
    </location>
</feature>
<keyword evidence="1" id="KW-0560">Oxidoreductase</keyword>
<comment type="similarity">
    <text evidence="2">Belongs to the short-chain dehydrogenases/reductases (SDR) family.</text>
</comment>
<protein>
    <submittedName>
        <fullName evidence="4">SDR family NAD(P)-dependent oxidoreductase</fullName>
    </submittedName>
</protein>
<dbReference type="EMBL" id="JAMZEJ010000003">
    <property type="protein sequence ID" value="MCQ8240480.1"/>
    <property type="molecule type" value="Genomic_DNA"/>
</dbReference>
<evidence type="ECO:0000313" key="5">
    <source>
        <dbReference type="Proteomes" id="UP001524547"/>
    </source>
</evidence>
<proteinExistence type="inferred from homology"/>
<evidence type="ECO:0000256" key="2">
    <source>
        <dbReference type="RuleBase" id="RU000363"/>
    </source>
</evidence>
<dbReference type="PRINTS" id="PR00080">
    <property type="entry name" value="SDRFAMILY"/>
</dbReference>
<dbReference type="InterPro" id="IPR002347">
    <property type="entry name" value="SDR_fam"/>
</dbReference>
<feature type="compositionally biased region" description="Pro residues" evidence="3">
    <location>
        <begin position="172"/>
        <end position="181"/>
    </location>
</feature>
<dbReference type="PRINTS" id="PR00081">
    <property type="entry name" value="GDHRDH"/>
</dbReference>
<dbReference type="Gene3D" id="3.40.50.720">
    <property type="entry name" value="NAD(P)-binding Rossmann-like Domain"/>
    <property type="match status" value="1"/>
</dbReference>
<evidence type="ECO:0000256" key="3">
    <source>
        <dbReference type="SAM" id="MobiDB-lite"/>
    </source>
</evidence>
<keyword evidence="5" id="KW-1185">Reference proteome</keyword>
<dbReference type="InterPro" id="IPR036291">
    <property type="entry name" value="NAD(P)-bd_dom_sf"/>
</dbReference>
<sequence>MSDPAGPGDPPGVPPGGRRRKAKGEPAADGTRKPPSRRLRKPRDAASAGNDDDTAVSPPAELGGDAASSVVEPSGETEAPDPDEAPRDPGAGIAGVGDTGPSGHAYAADVTEPVPAGEPAARPEAGGRDAASGDDTRVAVITGAPRDPGGKIAGVGGTGPSGHADAADVAEPAPPGQPTAPPETDGRDAASGDDTRVAVITGATGGLGRWVALGLAEAGMRTVLVARDPDRARDTMDWIRRRVPDARLELVMADMADLGAVASAAAAILERFPAVDLLVNNAGLVSERRAVTVDGFERTVAVNLLAPMLLSRLLMPALERTAAARGEARVVNVGSSSSDRASIDPARPLSDGRRWSLIGSYSRSKLALLMASFAQARRVADAGVSVNVVHPGVVATGLIRTGGAKEWGWRLLSRFSLTEAQGADTPLFAALDPSLVGLSGAYLKRRRPVSPNRLAMDPDKCDAVLSAVEAALEPWPVR</sequence>
<comment type="caution">
    <text evidence="4">The sequence shown here is derived from an EMBL/GenBank/DDBJ whole genome shotgun (WGS) entry which is preliminary data.</text>
</comment>
<dbReference type="Pfam" id="PF00106">
    <property type="entry name" value="adh_short"/>
    <property type="match status" value="1"/>
</dbReference>
<organism evidence="4 5">
    <name type="scientific">Rhizosaccharibacter radicis</name>
    <dbReference type="NCBI Taxonomy" id="2782605"/>
    <lineage>
        <taxon>Bacteria</taxon>
        <taxon>Pseudomonadati</taxon>
        <taxon>Pseudomonadota</taxon>
        <taxon>Alphaproteobacteria</taxon>
        <taxon>Acetobacterales</taxon>
        <taxon>Acetobacteraceae</taxon>
        <taxon>Rhizosaccharibacter</taxon>
    </lineage>
</organism>
<evidence type="ECO:0000256" key="1">
    <source>
        <dbReference type="ARBA" id="ARBA00023002"/>
    </source>
</evidence>